<feature type="transmembrane region" description="Helical" evidence="2">
    <location>
        <begin position="6"/>
        <end position="25"/>
    </location>
</feature>
<reference evidence="3 4" key="1">
    <citation type="submission" date="2018-03" db="EMBL/GenBank/DDBJ databases">
        <title>A gene transfer event suggests a long-term partnership between eustigmatophyte algae and a novel lineage of endosymbiotic bacteria.</title>
        <authorList>
            <person name="Yurchenko T."/>
            <person name="Sevcikova T."/>
            <person name="Pribyl P."/>
            <person name="El Karkouri K."/>
            <person name="Klimes V."/>
            <person name="Amaral R."/>
            <person name="Zbrankova V."/>
            <person name="Kim E."/>
            <person name="Raoult D."/>
            <person name="Santos L.M.A."/>
            <person name="Elias M."/>
        </authorList>
    </citation>
    <scope>NUCLEOTIDE SEQUENCE [LARGE SCALE GENOMIC DNA]</scope>
    <source>
        <strain evidence="3">CCALA 838</strain>
    </source>
</reference>
<evidence type="ECO:0000313" key="3">
    <source>
        <dbReference type="EMBL" id="AVP87572.1"/>
    </source>
</evidence>
<feature type="compositionally biased region" description="Basic and acidic residues" evidence="1">
    <location>
        <begin position="74"/>
        <end position="93"/>
    </location>
</feature>
<keyword evidence="2" id="KW-1133">Transmembrane helix</keyword>
<organism evidence="3 4">
    <name type="scientific">Candidatus Phycorickettsia trachydisci</name>
    <dbReference type="NCBI Taxonomy" id="2115978"/>
    <lineage>
        <taxon>Bacteria</taxon>
        <taxon>Pseudomonadati</taxon>
        <taxon>Pseudomonadota</taxon>
        <taxon>Alphaproteobacteria</taxon>
        <taxon>Rickettsiales</taxon>
        <taxon>Rickettsiaceae</taxon>
        <taxon>Candidatus Phycorickettsia</taxon>
    </lineage>
</organism>
<protein>
    <submittedName>
        <fullName evidence="3">Uncharacterized protein</fullName>
    </submittedName>
</protein>
<dbReference type="AlphaFoldDB" id="A0A2P1P8H3"/>
<keyword evidence="2" id="KW-0812">Transmembrane</keyword>
<keyword evidence="2" id="KW-0472">Membrane</keyword>
<evidence type="ECO:0000256" key="2">
    <source>
        <dbReference type="SAM" id="Phobius"/>
    </source>
</evidence>
<gene>
    <name evidence="3" type="ORF">phytr_6310</name>
</gene>
<dbReference type="KEGG" id="ptc:phytr_6310"/>
<sequence>MFRKLLPFINLFFILIIGLGMLPFLRSSIMGLQGDLSNKQSSISKAIEELNQRQKKLEADEEELKKKLEEQIAAQTKKDARRKDKADKDKLIDPTKVSSGSKNNLTLSAIVATGGESYCLINDTILRQGDEISPYKVVLITQDYVLLTDEDENSFKLQLN</sequence>
<proteinExistence type="predicted"/>
<name>A0A2P1P8H3_9RICK</name>
<evidence type="ECO:0000256" key="1">
    <source>
        <dbReference type="SAM" id="MobiDB-lite"/>
    </source>
</evidence>
<keyword evidence="4" id="KW-1185">Reference proteome</keyword>
<dbReference type="RefSeq" id="WP_106874430.1">
    <property type="nucleotide sequence ID" value="NZ_CP027845.1"/>
</dbReference>
<evidence type="ECO:0000313" key="4">
    <source>
        <dbReference type="Proteomes" id="UP000241762"/>
    </source>
</evidence>
<dbReference type="EMBL" id="CP027845">
    <property type="protein sequence ID" value="AVP87572.1"/>
    <property type="molecule type" value="Genomic_DNA"/>
</dbReference>
<feature type="region of interest" description="Disordered" evidence="1">
    <location>
        <begin position="74"/>
        <end position="99"/>
    </location>
</feature>
<dbReference type="Proteomes" id="UP000241762">
    <property type="component" value="Chromosome"/>
</dbReference>
<accession>A0A2P1P8H3</accession>